<proteinExistence type="predicted"/>
<keyword evidence="2" id="KW-1185">Reference proteome</keyword>
<reference evidence="1" key="1">
    <citation type="submission" date="2022-10" db="EMBL/GenBank/DDBJ databases">
        <title>Culturing micro-colonial fungi from biological soil crusts in the Mojave desert and describing Neophaeococcomyces mojavensis, and introducing the new genera and species Taxawa tesnikishii.</title>
        <authorList>
            <person name="Kurbessoian T."/>
            <person name="Stajich J.E."/>
        </authorList>
    </citation>
    <scope>NUCLEOTIDE SEQUENCE</scope>
    <source>
        <strain evidence="1">JES_112</strain>
    </source>
</reference>
<evidence type="ECO:0000313" key="1">
    <source>
        <dbReference type="EMBL" id="KAJ9663968.1"/>
    </source>
</evidence>
<protein>
    <submittedName>
        <fullName evidence="1">Uncharacterized protein</fullName>
    </submittedName>
</protein>
<accession>A0ACC3AJJ3</accession>
<organism evidence="1 2">
    <name type="scientific">Neophaeococcomyces mojaviensis</name>
    <dbReference type="NCBI Taxonomy" id="3383035"/>
    <lineage>
        <taxon>Eukaryota</taxon>
        <taxon>Fungi</taxon>
        <taxon>Dikarya</taxon>
        <taxon>Ascomycota</taxon>
        <taxon>Pezizomycotina</taxon>
        <taxon>Eurotiomycetes</taxon>
        <taxon>Chaetothyriomycetidae</taxon>
        <taxon>Chaetothyriales</taxon>
        <taxon>Chaetothyriales incertae sedis</taxon>
        <taxon>Neophaeococcomyces</taxon>
    </lineage>
</organism>
<dbReference type="EMBL" id="JAPDRQ010000005">
    <property type="protein sequence ID" value="KAJ9663968.1"/>
    <property type="molecule type" value="Genomic_DNA"/>
</dbReference>
<gene>
    <name evidence="1" type="ORF">H2198_000471</name>
</gene>
<comment type="caution">
    <text evidence="1">The sequence shown here is derived from an EMBL/GenBank/DDBJ whole genome shotgun (WGS) entry which is preliminary data.</text>
</comment>
<dbReference type="Proteomes" id="UP001172386">
    <property type="component" value="Unassembled WGS sequence"/>
</dbReference>
<evidence type="ECO:0000313" key="2">
    <source>
        <dbReference type="Proteomes" id="UP001172386"/>
    </source>
</evidence>
<name>A0ACC3AJJ3_9EURO</name>
<sequence length="960" mass="107439">MGSAIASLDSVSAGVSFLFYVIACFRQSFKDDKISGRGERWTEKLKKPKSKPIRPICYVHLLGNVVLFALSLTYAFQLAKSRHDELSMKADPDVSSILFGSLIWLIFTLGLTDSTDGADYEQYIPWMLSAVSYAITTAWSTAQPDKLSFNIAIQWARVMVLVALIITIPLFKRRTDKAEDHSVEETQPLIQSDEQNSNKPNNAQEGEDDDDEDDKSIISALSDESDNEEEEDPDPKKKEEKEQRKALRDRKWWQYIASFKIFIPFIRPRTYQQYFYLSVMVLNTIVARGVTLGLPLMLGAVIDDLTEHKFSAGRISAYVGLRFAASASGVHLIRNVVSFRLNTEMHNELTRHCFNHIMDLSADYHMSKSTPSTWQVMDRGQSVVTLLQDIFFRLLPVIADLFIALFVVGKLFGAYLCFVVATTMILLSWSNRVTLAKKTRMRRGFIEVWRNWYQHMSESFMHWRTVSEFNKISHEKGRHADKTKACTTIQIQQRQFRIYLDALQEAVVTIGFMLVCLIAASEIAAGRLDVGKFVVLTTYWSQIMDPVTTLAGSASNISEQLVDAEKLMLLLEKKPMVKSKLNAPKFVFKGGHVQVENCNFSYDNTRTVTNNVSFEAKPGETVALVGETGGGKSTIFNLLYRFFDPASGRVMVDGQDISQVDLESYRAVLGLVPQNPVLFNTTIMKNIRYSSLKAKKSEVYEASKAAQFHEKVEKFPKKYQQKVGELAQKLSGGELQRLAIARAILKQPGILLLDEATSAVDSVTESKIQAALDYLCKGKTTFVIAHRLSTIMSADKILVVKAGEIVECGSHKELLEHGNGAYQELWEAQVKLAAGKGQNKDDKSNKSPKPGAVVIFDDTALTAVGSEDGDGDKTSEGESKKDLDNTADDDTEDAKQAQMLNIVVGLDTPPVSRGESPTRNQEPQEYTDHPQQEDEAATEQDESSSIKSDRSKKDRDYGTL</sequence>